<proteinExistence type="predicted"/>
<gene>
    <name evidence="1" type="ORF">PODLI_1B009142</name>
</gene>
<accession>A0AA35KH54</accession>
<protein>
    <submittedName>
        <fullName evidence="1">Uncharacterized protein</fullName>
    </submittedName>
</protein>
<keyword evidence="2" id="KW-1185">Reference proteome</keyword>
<reference evidence="1" key="1">
    <citation type="submission" date="2022-12" db="EMBL/GenBank/DDBJ databases">
        <authorList>
            <person name="Alioto T."/>
            <person name="Alioto T."/>
            <person name="Gomez Garrido J."/>
        </authorList>
    </citation>
    <scope>NUCLEOTIDE SEQUENCE</scope>
</reference>
<sequence length="86" mass="9473">MDRSLKYLPFPHLACSVCQSLSGSAWTCYVKYTNVMPLCCGEGDAPQLEISLATTFPALLKAHLFHSKATEAPWLKSEGFGFKPFS</sequence>
<dbReference type="EMBL" id="OX395131">
    <property type="protein sequence ID" value="CAI5777409.1"/>
    <property type="molecule type" value="Genomic_DNA"/>
</dbReference>
<dbReference type="Proteomes" id="UP001178461">
    <property type="component" value="Chromosome 6"/>
</dbReference>
<organism evidence="1 2">
    <name type="scientific">Podarcis lilfordi</name>
    <name type="common">Lilford's wall lizard</name>
    <dbReference type="NCBI Taxonomy" id="74358"/>
    <lineage>
        <taxon>Eukaryota</taxon>
        <taxon>Metazoa</taxon>
        <taxon>Chordata</taxon>
        <taxon>Craniata</taxon>
        <taxon>Vertebrata</taxon>
        <taxon>Euteleostomi</taxon>
        <taxon>Lepidosauria</taxon>
        <taxon>Squamata</taxon>
        <taxon>Bifurcata</taxon>
        <taxon>Unidentata</taxon>
        <taxon>Episquamata</taxon>
        <taxon>Laterata</taxon>
        <taxon>Lacertibaenia</taxon>
        <taxon>Lacertidae</taxon>
        <taxon>Podarcis</taxon>
    </lineage>
</organism>
<evidence type="ECO:0000313" key="2">
    <source>
        <dbReference type="Proteomes" id="UP001178461"/>
    </source>
</evidence>
<evidence type="ECO:0000313" key="1">
    <source>
        <dbReference type="EMBL" id="CAI5777409.1"/>
    </source>
</evidence>
<name>A0AA35KH54_9SAUR</name>
<dbReference type="AlphaFoldDB" id="A0AA35KH54"/>